<dbReference type="SUPFAM" id="SSF54975">
    <property type="entry name" value="Acylphosphatase/BLUF domain-like"/>
    <property type="match status" value="1"/>
</dbReference>
<evidence type="ECO:0000259" key="1">
    <source>
        <dbReference type="PROSITE" id="PS50925"/>
    </source>
</evidence>
<dbReference type="GO" id="GO:0071949">
    <property type="term" value="F:FAD binding"/>
    <property type="evidence" value="ECO:0007669"/>
    <property type="project" value="InterPro"/>
</dbReference>
<protein>
    <submittedName>
        <fullName evidence="2">Sensors of blue-light using FAD</fullName>
    </submittedName>
</protein>
<sequence length="144" mass="16739">MYNLVYRSIAKTLNATQINEILNTSRDFNFKHDITGCLIYHDGMFIQYLEGEAEVVLTLFERIKVDNRHHEVKLLSEGNIYSREFDTWSMAFLSDEIPNEAFEYMKLMVGSSGEDEEMYVIPNPTTKKFWLAAKNLLNSLGQRA</sequence>
<reference evidence="2 3" key="1">
    <citation type="submission" date="2016-10" db="EMBL/GenBank/DDBJ databases">
        <authorList>
            <person name="de Groot N.N."/>
        </authorList>
    </citation>
    <scope>NUCLEOTIDE SEQUENCE [LARGE SCALE GENOMIC DNA]</scope>
    <source>
        <strain evidence="2 3">MAR_2009_71</strain>
    </source>
</reference>
<dbReference type="GO" id="GO:0009882">
    <property type="term" value="F:blue light photoreceptor activity"/>
    <property type="evidence" value="ECO:0007669"/>
    <property type="project" value="InterPro"/>
</dbReference>
<evidence type="ECO:0000313" key="3">
    <source>
        <dbReference type="Proteomes" id="UP000183038"/>
    </source>
</evidence>
<dbReference type="PROSITE" id="PS50925">
    <property type="entry name" value="BLUF"/>
    <property type="match status" value="1"/>
</dbReference>
<dbReference type="SMART" id="SM01034">
    <property type="entry name" value="BLUF"/>
    <property type="match status" value="1"/>
</dbReference>
<accession>A0A1H4JR18</accession>
<dbReference type="AlphaFoldDB" id="A0A1H4JR18"/>
<proteinExistence type="predicted"/>
<dbReference type="OrthoDB" id="1122028at2"/>
<feature type="domain" description="BLUF" evidence="1">
    <location>
        <begin position="1"/>
        <end position="91"/>
    </location>
</feature>
<dbReference type="Gene3D" id="3.30.70.100">
    <property type="match status" value="1"/>
</dbReference>
<dbReference type="RefSeq" id="WP_074669963.1">
    <property type="nucleotide sequence ID" value="NZ_FNTB01000001.1"/>
</dbReference>
<dbReference type="InterPro" id="IPR007024">
    <property type="entry name" value="BLUF_domain"/>
</dbReference>
<dbReference type="InterPro" id="IPR036046">
    <property type="entry name" value="Acylphosphatase-like_dom_sf"/>
</dbReference>
<organism evidence="2 3">
    <name type="scientific">Maribacter dokdonensis</name>
    <dbReference type="NCBI Taxonomy" id="320912"/>
    <lineage>
        <taxon>Bacteria</taxon>
        <taxon>Pseudomonadati</taxon>
        <taxon>Bacteroidota</taxon>
        <taxon>Flavobacteriia</taxon>
        <taxon>Flavobacteriales</taxon>
        <taxon>Flavobacteriaceae</taxon>
        <taxon>Maribacter</taxon>
    </lineage>
</organism>
<gene>
    <name evidence="2" type="ORF">SAMN05192540_0531</name>
</gene>
<name>A0A1H4JR18_9FLAO</name>
<evidence type="ECO:0000313" key="2">
    <source>
        <dbReference type="EMBL" id="SEB48774.1"/>
    </source>
</evidence>
<dbReference type="Proteomes" id="UP000183038">
    <property type="component" value="Unassembled WGS sequence"/>
</dbReference>
<dbReference type="EMBL" id="FNTB01000001">
    <property type="protein sequence ID" value="SEB48774.1"/>
    <property type="molecule type" value="Genomic_DNA"/>
</dbReference>
<dbReference type="Pfam" id="PF04940">
    <property type="entry name" value="BLUF"/>
    <property type="match status" value="1"/>
</dbReference>